<accession>A0A2K9NZN6</accession>
<reference evidence="3 4" key="1">
    <citation type="submission" date="2017-04" db="EMBL/GenBank/DDBJ databases">
        <title>Monoglobus pectinilyticus 14 draft genome.</title>
        <authorList>
            <person name="Kim C."/>
            <person name="Rosendale D.I."/>
            <person name="Kelly W.J."/>
            <person name="Tannock G.W."/>
            <person name="Patchett M.L."/>
            <person name="Jordens J.Z."/>
        </authorList>
    </citation>
    <scope>NUCLEOTIDE SEQUENCE [LARGE SCALE GENOMIC DNA]</scope>
    <source>
        <strain evidence="3 4">14</strain>
    </source>
</reference>
<dbReference type="OrthoDB" id="9797191at2"/>
<dbReference type="EMBL" id="CP020991">
    <property type="protein sequence ID" value="AUO18480.1"/>
    <property type="molecule type" value="Genomic_DNA"/>
</dbReference>
<feature type="region of interest" description="Disordered" evidence="1">
    <location>
        <begin position="566"/>
        <end position="603"/>
    </location>
</feature>
<organism evidence="3 4">
    <name type="scientific">Monoglobus pectinilyticus</name>
    <dbReference type="NCBI Taxonomy" id="1981510"/>
    <lineage>
        <taxon>Bacteria</taxon>
        <taxon>Bacillati</taxon>
        <taxon>Bacillota</taxon>
        <taxon>Clostridia</taxon>
        <taxon>Monoglobales</taxon>
        <taxon>Monoglobaceae</taxon>
        <taxon>Monoglobus</taxon>
    </lineage>
</organism>
<proteinExistence type="predicted"/>
<keyword evidence="2" id="KW-1133">Transmembrane helix</keyword>
<dbReference type="Proteomes" id="UP000235589">
    <property type="component" value="Chromosome"/>
</dbReference>
<gene>
    <name evidence="3" type="ORF">B9O19_00296</name>
</gene>
<dbReference type="InterPro" id="IPR007391">
    <property type="entry name" value="Vancomycin_resist_VanW"/>
</dbReference>
<dbReference type="InterPro" id="IPR052913">
    <property type="entry name" value="Glycopeptide_resist_protein"/>
</dbReference>
<feature type="compositionally biased region" description="Low complexity" evidence="1">
    <location>
        <begin position="582"/>
        <end position="596"/>
    </location>
</feature>
<keyword evidence="2" id="KW-0812">Transmembrane</keyword>
<evidence type="ECO:0000256" key="2">
    <source>
        <dbReference type="SAM" id="Phobius"/>
    </source>
</evidence>
<evidence type="ECO:0000256" key="1">
    <source>
        <dbReference type="SAM" id="MobiDB-lite"/>
    </source>
</evidence>
<dbReference type="PANTHER" id="PTHR35788">
    <property type="entry name" value="EXPORTED PROTEIN-RELATED"/>
    <property type="match status" value="1"/>
</dbReference>
<feature type="compositionally biased region" description="Polar residues" evidence="1">
    <location>
        <begin position="70"/>
        <end position="88"/>
    </location>
</feature>
<sequence>MSKYNVNDDFSQDNIDNDILKNASKELENKNSKIIRDNDKEENLKDNSKNKLNSKEENKSSEFVKDNFNDEQTSSTDENNNLKSTADSKNNDDEIKRSPVKNSTIKTKKKNYKTIKIVAASAISLIVLATAGYGIYVNSYSNIMPNTYIENINLGGLTQEEAAEKLSQEYDQNRIQGKTLKFICMGDQSTIDIKNLSMQFEPEKMASDAFQVGRTEAGFFNKLKSYTSSIFSGSKVRPAVSYDEQALTGAINDLCAPHEIEPLGYTFRIGDNNDIVIAKPQDGIKVDMESAIQLVIDQICSFNFGDIEFIPIKTKAPELDLDDFYNYITKPAEDASYAKDDNNKVYVVPGKPQIVVNKSEIKAAIEQPEDDYSIPVQLVNPAVDTEFLQSILYEDTLGTYTTDYSGSSAARAGNIRLASNTINGLELLPGEKFDFNDVVGKRSPDRGYQQAPVYVVKEGKTVSEVDYGGGICQVSSTLFCAINRAGLDVIARTSHSKDVAYVPKGMDATVSWGGPEFIFKNSTNYPVRILIDASGGVLSVRVVGSNVSKPKINLDVQNDGNSITVIKTTTSSDGSTTQETISSKTPPTKEPSSQTTASAEPQQ</sequence>
<feature type="transmembrane region" description="Helical" evidence="2">
    <location>
        <begin position="117"/>
        <end position="136"/>
    </location>
</feature>
<dbReference type="PANTHER" id="PTHR35788:SF1">
    <property type="entry name" value="EXPORTED PROTEIN"/>
    <property type="match status" value="1"/>
</dbReference>
<feature type="region of interest" description="Disordered" evidence="1">
    <location>
        <begin position="31"/>
        <end position="102"/>
    </location>
</feature>
<dbReference type="RefSeq" id="WP_102364777.1">
    <property type="nucleotide sequence ID" value="NZ_CP020991.1"/>
</dbReference>
<name>A0A2K9NZN6_9FIRM</name>
<keyword evidence="2" id="KW-0472">Membrane</keyword>
<dbReference type="Pfam" id="PF04294">
    <property type="entry name" value="VanW"/>
    <property type="match status" value="1"/>
</dbReference>
<dbReference type="KEGG" id="mpec:B9O19_00296"/>
<dbReference type="GeneID" id="98061725"/>
<keyword evidence="4" id="KW-1185">Reference proteome</keyword>
<feature type="compositionally biased region" description="Basic and acidic residues" evidence="1">
    <location>
        <begin position="31"/>
        <end position="68"/>
    </location>
</feature>
<evidence type="ECO:0000313" key="4">
    <source>
        <dbReference type="Proteomes" id="UP000235589"/>
    </source>
</evidence>
<evidence type="ECO:0000313" key="3">
    <source>
        <dbReference type="EMBL" id="AUO18480.1"/>
    </source>
</evidence>
<dbReference type="AlphaFoldDB" id="A0A2K9NZN6"/>
<feature type="compositionally biased region" description="Polar residues" evidence="1">
    <location>
        <begin position="566"/>
        <end position="581"/>
    </location>
</feature>
<protein>
    <submittedName>
        <fullName evidence="3">Vancomycin B-type resistance protein VanW</fullName>
    </submittedName>
</protein>